<dbReference type="AlphaFoldDB" id="A0A1G2LCS2"/>
<name>A0A1G2LCS2_9BACT</name>
<keyword evidence="1" id="KW-0812">Transmembrane</keyword>
<dbReference type="PANTHER" id="PTHR40050:SF1">
    <property type="entry name" value="INNER SPORE COAT PROTEIN H"/>
    <property type="match status" value="1"/>
</dbReference>
<evidence type="ECO:0000313" key="4">
    <source>
        <dbReference type="Proteomes" id="UP000176705"/>
    </source>
</evidence>
<keyword evidence="1" id="KW-1133">Transmembrane helix</keyword>
<dbReference type="Gene3D" id="2.160.20.10">
    <property type="entry name" value="Single-stranded right-handed beta-helix, Pectin lyase-like"/>
    <property type="match status" value="1"/>
</dbReference>
<evidence type="ECO:0000256" key="1">
    <source>
        <dbReference type="SAM" id="Phobius"/>
    </source>
</evidence>
<dbReference type="InterPro" id="IPR012334">
    <property type="entry name" value="Pectin_lyas_fold"/>
</dbReference>
<dbReference type="InterPro" id="IPR006626">
    <property type="entry name" value="PbH1"/>
</dbReference>
<organism evidence="3 4">
    <name type="scientific">Candidatus Sungbacteria bacterium RIFCSPLOWO2_01_FULL_59_16</name>
    <dbReference type="NCBI Taxonomy" id="1802280"/>
    <lineage>
        <taxon>Bacteria</taxon>
        <taxon>Candidatus Sungiibacteriota</taxon>
    </lineage>
</organism>
<sequence>MDTPLIIRYFWRRVRRAAVPSLLIVSSLGVAFLGAAWLFGISRSAILGFVPSPIKLAAHGVANQFWLWSIRARDLPYAVYRFRNAGLPVYDLVVSEQALDELDRYFRENEADPTRAKDFKNAKFFADGREYDARVSYRGDEGIHFLYEKKSWRIKFPDENYFDGMKALNLIIPEDRLFLVEEFDSYRARKLGVPAPESRFAMLRLNGQPLGVYWVVEQWGPAMLEKLGLNPDANLYGEVGFGGDIYDNLALWQKYAENPNQSPEDFSELRELFRLIHHPSDEYFWRHVPSLVDMDEFYRWQVLNALAASTHADTVHNARLYFDPTIGKFKFLPWDVYMEPLREWMLPDQGIDFIDYNPLVQRILKNPAYLDARNRVLWECVKDDRELEDDLAFYDRLFKEVRVAFLQDTRKRYPNSFFFSETTRTRNIIKENVRELREMLKKSAVSVLPTMNLPAPENRLTFSPIGLRLDISVKSLAPQELEALTINGVPASAGLVTIYEDANKSGALDPGDRAVWSGRRSEDGTMRAEGLGVVMRGQLETRPEETGFGLGRTWLLENAHRLFVLTGNAPLSSAAVTLDFKNALTGERRSVSGNRMANAALFRRRDDADLDLPSFLRRYPEFIQSGSRAVTLPSGPHFFSETIIFPKGVSLAVAPGASVLLGPSVSLILFGSLRAEGTLAAPISFGRLDPNRPWGTLAVVGAGDTSIVRFGRFDGGSGDYVNGIYTRASLSFFSSPLEFTDSAVTRAAFDDGLNVKNAAVKISRNRFEGNSADAVDLDYVSGTAERNTFRFNGNDGLDISGSRIVIRDNLIVGSGDKGISVGEESHTDLVNNVIADGNIGVAVKDSSAALLLENTVVGNKSGLELYRKKQVFGGAETRVVNSILWGNEREITIDGESRLEVRSSSVSGGWPGEGAVSVMPHFRDPAGRDYRLAAMAENALLLTGGFRGEIGGQVVSWPLSGRIGAEPILR</sequence>
<dbReference type="STRING" id="1802280.A3B37_01795"/>
<keyword evidence="1" id="KW-0472">Membrane</keyword>
<evidence type="ECO:0000313" key="3">
    <source>
        <dbReference type="EMBL" id="OHA08582.1"/>
    </source>
</evidence>
<dbReference type="Proteomes" id="UP000176705">
    <property type="component" value="Unassembled WGS sequence"/>
</dbReference>
<dbReference type="SMART" id="SM00710">
    <property type="entry name" value="PbH1"/>
    <property type="match status" value="4"/>
</dbReference>
<dbReference type="InterPro" id="IPR014867">
    <property type="entry name" value="Spore_coat_CotH_CotH2/3/7"/>
</dbReference>
<dbReference type="InterPro" id="IPR011050">
    <property type="entry name" value="Pectin_lyase_fold/virulence"/>
</dbReference>
<proteinExistence type="predicted"/>
<dbReference type="EMBL" id="MHQS01000014">
    <property type="protein sequence ID" value="OHA08582.1"/>
    <property type="molecule type" value="Genomic_DNA"/>
</dbReference>
<dbReference type="Pfam" id="PF08757">
    <property type="entry name" value="CotH"/>
    <property type="match status" value="1"/>
</dbReference>
<protein>
    <recommendedName>
        <fullName evidence="2">Right handed beta helix domain-containing protein</fullName>
    </recommendedName>
</protein>
<comment type="caution">
    <text evidence="3">The sequence shown here is derived from an EMBL/GenBank/DDBJ whole genome shotgun (WGS) entry which is preliminary data.</text>
</comment>
<evidence type="ECO:0000259" key="2">
    <source>
        <dbReference type="Pfam" id="PF13229"/>
    </source>
</evidence>
<dbReference type="Pfam" id="PF13229">
    <property type="entry name" value="Beta_helix"/>
    <property type="match status" value="1"/>
</dbReference>
<dbReference type="PANTHER" id="PTHR40050">
    <property type="entry name" value="INNER SPORE COAT PROTEIN H"/>
    <property type="match status" value="1"/>
</dbReference>
<accession>A0A1G2LCS2</accession>
<feature type="transmembrane region" description="Helical" evidence="1">
    <location>
        <begin position="21"/>
        <end position="40"/>
    </location>
</feature>
<dbReference type="SUPFAM" id="SSF51126">
    <property type="entry name" value="Pectin lyase-like"/>
    <property type="match status" value="1"/>
</dbReference>
<feature type="domain" description="Right handed beta helix" evidence="2">
    <location>
        <begin position="752"/>
        <end position="904"/>
    </location>
</feature>
<reference evidence="3 4" key="1">
    <citation type="journal article" date="2016" name="Nat. Commun.">
        <title>Thousands of microbial genomes shed light on interconnected biogeochemical processes in an aquifer system.</title>
        <authorList>
            <person name="Anantharaman K."/>
            <person name="Brown C.T."/>
            <person name="Hug L.A."/>
            <person name="Sharon I."/>
            <person name="Castelle C.J."/>
            <person name="Probst A.J."/>
            <person name="Thomas B.C."/>
            <person name="Singh A."/>
            <person name="Wilkins M.J."/>
            <person name="Karaoz U."/>
            <person name="Brodie E.L."/>
            <person name="Williams K.H."/>
            <person name="Hubbard S.S."/>
            <person name="Banfield J.F."/>
        </authorList>
    </citation>
    <scope>NUCLEOTIDE SEQUENCE [LARGE SCALE GENOMIC DNA]</scope>
</reference>
<dbReference type="InterPro" id="IPR039448">
    <property type="entry name" value="Beta_helix"/>
</dbReference>
<gene>
    <name evidence="3" type="ORF">A3B37_01795</name>
</gene>